<dbReference type="SUPFAM" id="SSF54534">
    <property type="entry name" value="FKBP-like"/>
    <property type="match status" value="1"/>
</dbReference>
<dbReference type="Pfam" id="PF13616">
    <property type="entry name" value="Rotamase_3"/>
    <property type="match status" value="1"/>
</dbReference>
<keyword evidence="2" id="KW-0812">Transmembrane</keyword>
<dbReference type="PANTHER" id="PTHR47245:SF2">
    <property type="entry name" value="PEPTIDYL-PROLYL CIS-TRANS ISOMERASE HP_0175-RELATED"/>
    <property type="match status" value="1"/>
</dbReference>
<keyword evidence="5" id="KW-1185">Reference proteome</keyword>
<gene>
    <name evidence="4" type="ORF">D7Z26_04945</name>
</gene>
<comment type="caution">
    <text evidence="4">The sequence shown here is derived from an EMBL/GenBank/DDBJ whole genome shotgun (WGS) entry which is preliminary data.</text>
</comment>
<keyword evidence="1" id="KW-0697">Rotamase</keyword>
<keyword evidence="2" id="KW-1133">Transmembrane helix</keyword>
<evidence type="ECO:0000256" key="2">
    <source>
        <dbReference type="SAM" id="Phobius"/>
    </source>
</evidence>
<dbReference type="Proteomes" id="UP000282076">
    <property type="component" value="Unassembled WGS sequence"/>
</dbReference>
<dbReference type="PANTHER" id="PTHR47245">
    <property type="entry name" value="PEPTIDYLPROLYL ISOMERASE"/>
    <property type="match status" value="1"/>
</dbReference>
<keyword evidence="1" id="KW-0413">Isomerase</keyword>
<accession>A0A494Y717</accession>
<evidence type="ECO:0000313" key="4">
    <source>
        <dbReference type="EMBL" id="RKP57325.1"/>
    </source>
</evidence>
<dbReference type="GO" id="GO:0003755">
    <property type="term" value="F:peptidyl-prolyl cis-trans isomerase activity"/>
    <property type="evidence" value="ECO:0007669"/>
    <property type="project" value="UniProtKB-KW"/>
</dbReference>
<keyword evidence="2" id="KW-0472">Membrane</keyword>
<dbReference type="InterPro" id="IPR046357">
    <property type="entry name" value="PPIase_dom_sf"/>
</dbReference>
<dbReference type="PROSITE" id="PS50198">
    <property type="entry name" value="PPIC_PPIASE_2"/>
    <property type="match status" value="1"/>
</dbReference>
<protein>
    <recommendedName>
        <fullName evidence="3">PpiC domain-containing protein</fullName>
    </recommendedName>
</protein>
<reference evidence="4 5" key="1">
    <citation type="submission" date="2018-10" db="EMBL/GenBank/DDBJ databases">
        <title>Cohnella sp. M2MS4P-1, whole genome shotgun sequence.</title>
        <authorList>
            <person name="Tuo L."/>
        </authorList>
    </citation>
    <scope>NUCLEOTIDE SEQUENCE [LARGE SCALE GENOMIC DNA]</scope>
    <source>
        <strain evidence="4 5">M2MS4P-1</strain>
    </source>
</reference>
<dbReference type="Gene3D" id="3.10.50.40">
    <property type="match status" value="1"/>
</dbReference>
<dbReference type="EMBL" id="RBZM01000002">
    <property type="protein sequence ID" value="RKP57325.1"/>
    <property type="molecule type" value="Genomic_DNA"/>
</dbReference>
<evidence type="ECO:0000259" key="3">
    <source>
        <dbReference type="PROSITE" id="PS50198"/>
    </source>
</evidence>
<organism evidence="4 5">
    <name type="scientific">Cohnella endophytica</name>
    <dbReference type="NCBI Taxonomy" id="2419778"/>
    <lineage>
        <taxon>Bacteria</taxon>
        <taxon>Bacillati</taxon>
        <taxon>Bacillota</taxon>
        <taxon>Bacilli</taxon>
        <taxon>Bacillales</taxon>
        <taxon>Paenibacillaceae</taxon>
        <taxon>Cohnella</taxon>
    </lineage>
</organism>
<feature type="domain" description="PpiC" evidence="3">
    <location>
        <begin position="215"/>
        <end position="318"/>
    </location>
</feature>
<dbReference type="AlphaFoldDB" id="A0A494Y717"/>
<proteinExistence type="predicted"/>
<name>A0A494Y717_9BACL</name>
<sequence length="356" mass="40417">MRKSPNLRSRTRCSLVLVGRIANNREANYCTNIINAFLKGEDSVKLRQVGIVVGFCAIAVVGIFSLSIGLPKDDKTIAEYEGGTIGKKEHDAYLRIMQLYTPGIAGQLEDPKFNRTAVLQNIAFEILAARGRNMERGDQRANAEKQWEEFKKQYASIFSSNGESLQDRMLALRLTEAEAIRFYENQIYGDLYLKSTLKIEDLKRDYKLNADRHYFDRFDLNRIFIANVPKDSQIRTKAEALARAEEVAEKLRDGGSFADLAAEYSDLPVTRGEKGLLTDVPLYEIDSDIHDDILMLPLNEISKPLEAEGGYYVIRINRKSTITYDEATEMLKESYVRSIEAKFMSEELPGLIINLD</sequence>
<evidence type="ECO:0000256" key="1">
    <source>
        <dbReference type="PROSITE-ProRule" id="PRU00278"/>
    </source>
</evidence>
<evidence type="ECO:0000313" key="5">
    <source>
        <dbReference type="Proteomes" id="UP000282076"/>
    </source>
</evidence>
<dbReference type="InterPro" id="IPR000297">
    <property type="entry name" value="PPIase_PpiC"/>
</dbReference>
<feature type="transmembrane region" description="Helical" evidence="2">
    <location>
        <begin position="49"/>
        <end position="70"/>
    </location>
</feature>
<dbReference type="InterPro" id="IPR050245">
    <property type="entry name" value="PrsA_foldase"/>
</dbReference>